<evidence type="ECO:0000256" key="2">
    <source>
        <dbReference type="ARBA" id="ARBA00022884"/>
    </source>
</evidence>
<sequence length="123" mass="13397">MHLTHDPATAPAEEIDFADFLRVDIRVGTIVAAEPFPEARKPSLKLRIDFGPTIGVKRSSAQIAALYEADALVGRQVAAVVNFPPRQIGKMISEVLTLGFADEEDRVVLFSPDNPVPNGSRLF</sequence>
<organism evidence="5 6">
    <name type="scientific">Croceibacterium selenioxidans</name>
    <dbReference type="NCBI Taxonomy" id="2838833"/>
    <lineage>
        <taxon>Bacteria</taxon>
        <taxon>Pseudomonadati</taxon>
        <taxon>Pseudomonadota</taxon>
        <taxon>Alphaproteobacteria</taxon>
        <taxon>Sphingomonadales</taxon>
        <taxon>Erythrobacteraceae</taxon>
        <taxon>Croceibacterium</taxon>
    </lineage>
</organism>
<gene>
    <name evidence="5" type="ORF">KK137_10365</name>
</gene>
<dbReference type="Proteomes" id="UP000811255">
    <property type="component" value="Unassembled WGS sequence"/>
</dbReference>
<dbReference type="NCBIfam" id="NF007495">
    <property type="entry name" value="PRK10089.1-4"/>
    <property type="match status" value="1"/>
</dbReference>
<evidence type="ECO:0000256" key="3">
    <source>
        <dbReference type="PROSITE-ProRule" id="PRU00209"/>
    </source>
</evidence>
<name>A0ABS5W4R2_9SPHN</name>
<evidence type="ECO:0000313" key="6">
    <source>
        <dbReference type="Proteomes" id="UP000811255"/>
    </source>
</evidence>
<dbReference type="NCBIfam" id="TIGR02222">
    <property type="entry name" value="chap_CsaA"/>
    <property type="match status" value="1"/>
</dbReference>
<dbReference type="RefSeq" id="WP_214536363.1">
    <property type="nucleotide sequence ID" value="NZ_JAHFVK010000002.1"/>
</dbReference>
<dbReference type="InterPro" id="IPR008231">
    <property type="entry name" value="CsaA"/>
</dbReference>
<dbReference type="InterPro" id="IPR051270">
    <property type="entry name" value="Tyrosine-tRNA_ligase_regulator"/>
</dbReference>
<proteinExistence type="predicted"/>
<evidence type="ECO:0000259" key="4">
    <source>
        <dbReference type="PROSITE" id="PS50886"/>
    </source>
</evidence>
<dbReference type="InterPro" id="IPR012340">
    <property type="entry name" value="NA-bd_OB-fold"/>
</dbReference>
<dbReference type="PANTHER" id="PTHR11586">
    <property type="entry name" value="TRNA-AMINOACYLATION COFACTOR ARC1 FAMILY MEMBER"/>
    <property type="match status" value="1"/>
</dbReference>
<evidence type="ECO:0000313" key="5">
    <source>
        <dbReference type="EMBL" id="MBT2134738.1"/>
    </source>
</evidence>
<dbReference type="Pfam" id="PF01588">
    <property type="entry name" value="tRNA_bind"/>
    <property type="match status" value="1"/>
</dbReference>
<dbReference type="PANTHER" id="PTHR11586:SF37">
    <property type="entry name" value="TRNA-BINDING DOMAIN-CONTAINING PROTEIN"/>
    <property type="match status" value="1"/>
</dbReference>
<evidence type="ECO:0000256" key="1">
    <source>
        <dbReference type="ARBA" id="ARBA00022555"/>
    </source>
</evidence>
<feature type="domain" description="TRNA-binding" evidence="4">
    <location>
        <begin position="19"/>
        <end position="123"/>
    </location>
</feature>
<dbReference type="Gene3D" id="2.40.50.140">
    <property type="entry name" value="Nucleic acid-binding proteins"/>
    <property type="match status" value="1"/>
</dbReference>
<accession>A0ABS5W4R2</accession>
<keyword evidence="6" id="KW-1185">Reference proteome</keyword>
<dbReference type="EMBL" id="JAHFVK010000002">
    <property type="protein sequence ID" value="MBT2134738.1"/>
    <property type="molecule type" value="Genomic_DNA"/>
</dbReference>
<dbReference type="PROSITE" id="PS50886">
    <property type="entry name" value="TRBD"/>
    <property type="match status" value="1"/>
</dbReference>
<keyword evidence="2 3" id="KW-0694">RNA-binding</keyword>
<dbReference type="CDD" id="cd02798">
    <property type="entry name" value="tRNA_bind_CsaA"/>
    <property type="match status" value="1"/>
</dbReference>
<comment type="caution">
    <text evidence="5">The sequence shown here is derived from an EMBL/GenBank/DDBJ whole genome shotgun (WGS) entry which is preliminary data.</text>
</comment>
<dbReference type="InterPro" id="IPR002547">
    <property type="entry name" value="tRNA-bd_dom"/>
</dbReference>
<protein>
    <submittedName>
        <fullName evidence="5">tRNA-binding protein</fullName>
    </submittedName>
</protein>
<reference evidence="5 6" key="1">
    <citation type="submission" date="2021-05" db="EMBL/GenBank/DDBJ databases">
        <title>Croceibacterium sp. LX-88 genome sequence.</title>
        <authorList>
            <person name="Luo X."/>
        </authorList>
    </citation>
    <scope>NUCLEOTIDE SEQUENCE [LARGE SCALE GENOMIC DNA]</scope>
    <source>
        <strain evidence="5 6">LX-88</strain>
    </source>
</reference>
<dbReference type="NCBIfam" id="NF007494">
    <property type="entry name" value="PRK10089.1-3"/>
    <property type="match status" value="1"/>
</dbReference>
<dbReference type="SUPFAM" id="SSF50249">
    <property type="entry name" value="Nucleic acid-binding proteins"/>
    <property type="match status" value="1"/>
</dbReference>
<keyword evidence="1 3" id="KW-0820">tRNA-binding</keyword>